<protein>
    <submittedName>
        <fullName evidence="2">Uncharacterized protein</fullName>
    </submittedName>
</protein>
<keyword evidence="3" id="KW-1185">Reference proteome</keyword>
<dbReference type="Proteomes" id="UP000499080">
    <property type="component" value="Unassembled WGS sequence"/>
</dbReference>
<dbReference type="AlphaFoldDB" id="A0A4Y2KA91"/>
<accession>A0A4Y2KA91</accession>
<evidence type="ECO:0000256" key="1">
    <source>
        <dbReference type="SAM" id="MobiDB-lite"/>
    </source>
</evidence>
<gene>
    <name evidence="2" type="ORF">AVEN_182326_1</name>
</gene>
<dbReference type="EMBL" id="BGPR01004400">
    <property type="protein sequence ID" value="GBM99217.1"/>
    <property type="molecule type" value="Genomic_DNA"/>
</dbReference>
<name>A0A4Y2KA91_ARAVE</name>
<sequence>MRSVEVIREDSKGNKREERFQSHPTPKNAKERKSNDSKTEIRGSFFQRVKKGLRKDRNPSGNHFSFLLDIGEILKTEGSWSYQSPKEWSEPQSLTDRSHYGYLYSLSRGSFIFCFPHGRKEILYSSLPGFMYERDSILLYSILWEEADEDRLELKWLYSITRRLDPIFLKRKDFVVIWRKEIVP</sequence>
<evidence type="ECO:0000313" key="2">
    <source>
        <dbReference type="EMBL" id="GBM99217.1"/>
    </source>
</evidence>
<comment type="caution">
    <text evidence="2">The sequence shown here is derived from an EMBL/GenBank/DDBJ whole genome shotgun (WGS) entry which is preliminary data.</text>
</comment>
<evidence type="ECO:0000313" key="3">
    <source>
        <dbReference type="Proteomes" id="UP000499080"/>
    </source>
</evidence>
<feature type="region of interest" description="Disordered" evidence="1">
    <location>
        <begin position="1"/>
        <end position="41"/>
    </location>
</feature>
<reference evidence="2 3" key="1">
    <citation type="journal article" date="2019" name="Sci. Rep.">
        <title>Orb-weaving spider Araneus ventricosus genome elucidates the spidroin gene catalogue.</title>
        <authorList>
            <person name="Kono N."/>
            <person name="Nakamura H."/>
            <person name="Ohtoshi R."/>
            <person name="Moran D.A.P."/>
            <person name="Shinohara A."/>
            <person name="Yoshida Y."/>
            <person name="Fujiwara M."/>
            <person name="Mori M."/>
            <person name="Tomita M."/>
            <person name="Arakawa K."/>
        </authorList>
    </citation>
    <scope>NUCLEOTIDE SEQUENCE [LARGE SCALE GENOMIC DNA]</scope>
</reference>
<feature type="compositionally biased region" description="Basic and acidic residues" evidence="1">
    <location>
        <begin position="1"/>
        <end position="21"/>
    </location>
</feature>
<feature type="compositionally biased region" description="Basic and acidic residues" evidence="1">
    <location>
        <begin position="28"/>
        <end position="41"/>
    </location>
</feature>
<proteinExistence type="predicted"/>
<organism evidence="2 3">
    <name type="scientific">Araneus ventricosus</name>
    <name type="common">Orbweaver spider</name>
    <name type="synonym">Epeira ventricosa</name>
    <dbReference type="NCBI Taxonomy" id="182803"/>
    <lineage>
        <taxon>Eukaryota</taxon>
        <taxon>Metazoa</taxon>
        <taxon>Ecdysozoa</taxon>
        <taxon>Arthropoda</taxon>
        <taxon>Chelicerata</taxon>
        <taxon>Arachnida</taxon>
        <taxon>Araneae</taxon>
        <taxon>Araneomorphae</taxon>
        <taxon>Entelegynae</taxon>
        <taxon>Araneoidea</taxon>
        <taxon>Araneidae</taxon>
        <taxon>Araneus</taxon>
    </lineage>
</organism>